<dbReference type="Pfam" id="PF00583">
    <property type="entry name" value="Acetyltransf_1"/>
    <property type="match status" value="1"/>
</dbReference>
<organism evidence="2 3">
    <name type="scientific">Rhodococcus oxybenzonivorans</name>
    <dbReference type="NCBI Taxonomy" id="1990687"/>
    <lineage>
        <taxon>Bacteria</taxon>
        <taxon>Bacillati</taxon>
        <taxon>Actinomycetota</taxon>
        <taxon>Actinomycetes</taxon>
        <taxon>Mycobacteriales</taxon>
        <taxon>Nocardiaceae</taxon>
        <taxon>Rhodococcus</taxon>
    </lineage>
</organism>
<keyword evidence="3" id="KW-1185">Reference proteome</keyword>
<dbReference type="InterPro" id="IPR000182">
    <property type="entry name" value="GNAT_dom"/>
</dbReference>
<evidence type="ECO:0000313" key="2">
    <source>
        <dbReference type="EMBL" id="AWK75072.1"/>
    </source>
</evidence>
<dbReference type="InterPro" id="IPR052523">
    <property type="entry name" value="Trichothecene_AcTrans"/>
</dbReference>
<dbReference type="Gene3D" id="3.40.630.30">
    <property type="match status" value="1"/>
</dbReference>
<dbReference type="AlphaFoldDB" id="A0A2S2C2J6"/>
<accession>A0A2S2C2J6</accession>
<dbReference type="PANTHER" id="PTHR42791">
    <property type="entry name" value="GNAT FAMILY ACETYLTRANSFERASE"/>
    <property type="match status" value="1"/>
</dbReference>
<dbReference type="PANTHER" id="PTHR42791:SF1">
    <property type="entry name" value="N-ACETYLTRANSFERASE DOMAIN-CONTAINING PROTEIN"/>
    <property type="match status" value="1"/>
</dbReference>
<dbReference type="GO" id="GO:0016747">
    <property type="term" value="F:acyltransferase activity, transferring groups other than amino-acyl groups"/>
    <property type="evidence" value="ECO:0007669"/>
    <property type="project" value="InterPro"/>
</dbReference>
<name>A0A2S2C2J6_9NOCA</name>
<protein>
    <submittedName>
        <fullName evidence="2">GNAT family N-acetyltransferase</fullName>
    </submittedName>
</protein>
<feature type="domain" description="N-acetyltransferase" evidence="1">
    <location>
        <begin position="3"/>
        <end position="192"/>
    </location>
</feature>
<evidence type="ECO:0000259" key="1">
    <source>
        <dbReference type="PROSITE" id="PS51186"/>
    </source>
</evidence>
<sequence length="192" mass="21478">MPTSIRRMTTTDLDRAATVLGDAFADYPWTNWCVAADSHQQRVTELQRLYLEHLALPHGLAYIDEEHNGVVAFIPPDLPEPEESLVAKIVELHGDRFEHAAEAEQRLSAMDVPDDAWCLATAGVSRAARGRGLGGDLLKVGLAELDRRNAACWLDTSTHRNLPLYERHNFAVADHVVLDDALEVWRMHRPAI</sequence>
<gene>
    <name evidence="2" type="ORF">CBI38_29500</name>
</gene>
<dbReference type="InterPro" id="IPR016181">
    <property type="entry name" value="Acyl_CoA_acyltransferase"/>
</dbReference>
<evidence type="ECO:0000313" key="3">
    <source>
        <dbReference type="Proteomes" id="UP000245711"/>
    </source>
</evidence>
<dbReference type="PROSITE" id="PS51186">
    <property type="entry name" value="GNAT"/>
    <property type="match status" value="1"/>
</dbReference>
<keyword evidence="2" id="KW-0808">Transferase</keyword>
<dbReference type="EMBL" id="CP021354">
    <property type="protein sequence ID" value="AWK75072.1"/>
    <property type="molecule type" value="Genomic_DNA"/>
</dbReference>
<dbReference type="Proteomes" id="UP000245711">
    <property type="component" value="Chromosome"/>
</dbReference>
<dbReference type="KEGG" id="roz:CBI38_29500"/>
<dbReference type="OrthoDB" id="7057833at2"/>
<proteinExistence type="predicted"/>
<dbReference type="RefSeq" id="WP_109334580.1">
    <property type="nucleotide sequence ID" value="NZ_CP021354.1"/>
</dbReference>
<reference evidence="2 3" key="1">
    <citation type="submission" date="2017-05" db="EMBL/GenBank/DDBJ databases">
        <title>Isolation of Rhodococcus sp. S2-17 biodegrading of BP-3.</title>
        <authorList>
            <person name="Lee Y."/>
            <person name="Kim K.H."/>
            <person name="Chun B.H."/>
            <person name="Jung H.S."/>
            <person name="Jeon C.O."/>
        </authorList>
    </citation>
    <scope>NUCLEOTIDE SEQUENCE [LARGE SCALE GENOMIC DNA]</scope>
    <source>
        <strain evidence="2 3">S2-17</strain>
    </source>
</reference>
<dbReference type="SUPFAM" id="SSF55729">
    <property type="entry name" value="Acyl-CoA N-acyltransferases (Nat)"/>
    <property type="match status" value="1"/>
</dbReference>